<evidence type="ECO:0000313" key="11">
    <source>
        <dbReference type="EMBL" id="EHO63950.1"/>
    </source>
</evidence>
<dbReference type="eggNOG" id="COG2038">
    <property type="taxonomic scope" value="Bacteria"/>
</dbReference>
<dbReference type="NCBIfam" id="NF000996">
    <property type="entry name" value="PRK00105.1"/>
    <property type="match status" value="1"/>
</dbReference>
<comment type="pathway">
    <text evidence="2">Nucleoside biosynthesis; alpha-ribazole biosynthesis; alpha-ribazole from 5,6-dimethylbenzimidazole: step 1/2.</text>
</comment>
<evidence type="ECO:0000256" key="5">
    <source>
        <dbReference type="ARBA" id="ARBA00015486"/>
    </source>
</evidence>
<dbReference type="CDD" id="cd02439">
    <property type="entry name" value="DMB-PRT_CobT"/>
    <property type="match status" value="1"/>
</dbReference>
<keyword evidence="6" id="KW-0169">Cobalamin biosynthesis</keyword>
<evidence type="ECO:0000256" key="3">
    <source>
        <dbReference type="ARBA" id="ARBA00007110"/>
    </source>
</evidence>
<dbReference type="RefSeq" id="WP_008858514.1">
    <property type="nucleotide sequence ID" value="NZ_JH591187.1"/>
</dbReference>
<evidence type="ECO:0000256" key="8">
    <source>
        <dbReference type="ARBA" id="ARBA00022679"/>
    </source>
</evidence>
<dbReference type="OrthoDB" id="9781491at2"/>
<protein>
    <recommendedName>
        <fullName evidence="5 10">Nicotinate-nucleotide--dimethylbenzimidazole phosphoribosyltransferase</fullName>
        <ecNumber evidence="4 10">2.4.2.21</ecNumber>
    </recommendedName>
</protein>
<dbReference type="PANTHER" id="PTHR43463">
    <property type="entry name" value="NICOTINATE-NUCLEOTIDE--DIMETHYLBENZIMIDAZOLE PHOSPHORIBOSYLTRANSFERASE"/>
    <property type="match status" value="1"/>
</dbReference>
<dbReference type="GO" id="GO:0008939">
    <property type="term" value="F:nicotinate-nucleotide-dimethylbenzimidazole phosphoribosyltransferase activity"/>
    <property type="evidence" value="ECO:0007669"/>
    <property type="project" value="UniProtKB-UniRule"/>
</dbReference>
<gene>
    <name evidence="11" type="ORF">HMPREF9453_00007</name>
</gene>
<dbReference type="GO" id="GO:0009236">
    <property type="term" value="P:cobalamin biosynthetic process"/>
    <property type="evidence" value="ECO:0007669"/>
    <property type="project" value="UniProtKB-UniRule"/>
</dbReference>
<dbReference type="EC" id="2.4.2.21" evidence="4 10"/>
<dbReference type="Gene3D" id="1.10.1610.10">
    <property type="match status" value="1"/>
</dbReference>
<dbReference type="AlphaFoldDB" id="H1CXB9"/>
<dbReference type="HOGENOM" id="CLU_002982_0_0_9"/>
<dbReference type="SUPFAM" id="SSF52733">
    <property type="entry name" value="Nicotinate mononucleotide:5,6-dimethylbenzimidazole phosphoribosyltransferase (CobT)"/>
    <property type="match status" value="1"/>
</dbReference>
<dbReference type="PATRIC" id="fig|742743.3.peg.7"/>
<evidence type="ECO:0000256" key="7">
    <source>
        <dbReference type="ARBA" id="ARBA00022676"/>
    </source>
</evidence>
<dbReference type="EMBL" id="ADLT01000001">
    <property type="protein sequence ID" value="EHO63950.1"/>
    <property type="molecule type" value="Genomic_DNA"/>
</dbReference>
<comment type="similarity">
    <text evidence="3">Belongs to the CobT family.</text>
</comment>
<evidence type="ECO:0000256" key="1">
    <source>
        <dbReference type="ARBA" id="ARBA00002197"/>
    </source>
</evidence>
<dbReference type="UniPathway" id="UPA00061">
    <property type="reaction ID" value="UER00516"/>
</dbReference>
<dbReference type="InterPro" id="IPR036087">
    <property type="entry name" value="Nict_dMeBzImd_PRibTrfase_sf"/>
</dbReference>
<comment type="function">
    <text evidence="1">Catalyzes the synthesis of alpha-ribazole-5'-phosphate from nicotinate mononucleotide (NAMN) and 5,6-dimethylbenzimidazole (DMB).</text>
</comment>
<dbReference type="InterPro" id="IPR003200">
    <property type="entry name" value="Nict_dMeBzImd_PRibTrfase"/>
</dbReference>
<dbReference type="Pfam" id="PF02277">
    <property type="entry name" value="DBI_PRT"/>
    <property type="match status" value="1"/>
</dbReference>
<keyword evidence="8 11" id="KW-0808">Transferase</keyword>
<dbReference type="InterPro" id="IPR023195">
    <property type="entry name" value="Nict_dMeBzImd_PRibTrfase_N"/>
</dbReference>
<dbReference type="Gene3D" id="3.40.50.10210">
    <property type="match status" value="1"/>
</dbReference>
<name>H1CXB9_9FIRM</name>
<evidence type="ECO:0000256" key="2">
    <source>
        <dbReference type="ARBA" id="ARBA00005049"/>
    </source>
</evidence>
<keyword evidence="7 11" id="KW-0328">Glycosyltransferase</keyword>
<dbReference type="Proteomes" id="UP000003277">
    <property type="component" value="Unassembled WGS sequence"/>
</dbReference>
<comment type="caution">
    <text evidence="11">The sequence shown here is derived from an EMBL/GenBank/DDBJ whole genome shotgun (WGS) entry which is preliminary data.</text>
</comment>
<dbReference type="FunFam" id="3.40.50.10210:FF:000001">
    <property type="entry name" value="Nicotinate-nucleotide--dimethylbenzimidazole phosphoribosyltransferase"/>
    <property type="match status" value="1"/>
</dbReference>
<organism evidence="11 12">
    <name type="scientific">Dialister succinatiphilus YIT 11850</name>
    <dbReference type="NCBI Taxonomy" id="742743"/>
    <lineage>
        <taxon>Bacteria</taxon>
        <taxon>Bacillati</taxon>
        <taxon>Bacillota</taxon>
        <taxon>Negativicutes</taxon>
        <taxon>Veillonellales</taxon>
        <taxon>Veillonellaceae</taxon>
        <taxon>Dialister</taxon>
    </lineage>
</organism>
<comment type="catalytic activity">
    <reaction evidence="9">
        <text>5,6-dimethylbenzimidazole + nicotinate beta-D-ribonucleotide = alpha-ribazole 5'-phosphate + nicotinate + H(+)</text>
        <dbReference type="Rhea" id="RHEA:11196"/>
        <dbReference type="ChEBI" id="CHEBI:15378"/>
        <dbReference type="ChEBI" id="CHEBI:15890"/>
        <dbReference type="ChEBI" id="CHEBI:32544"/>
        <dbReference type="ChEBI" id="CHEBI:57502"/>
        <dbReference type="ChEBI" id="CHEBI:57918"/>
        <dbReference type="EC" id="2.4.2.21"/>
    </reaction>
</comment>
<proteinExistence type="inferred from homology"/>
<keyword evidence="12" id="KW-1185">Reference proteome</keyword>
<dbReference type="STRING" id="742743.HMPREF9453_00007"/>
<evidence type="ECO:0000256" key="6">
    <source>
        <dbReference type="ARBA" id="ARBA00022573"/>
    </source>
</evidence>
<evidence type="ECO:0000256" key="4">
    <source>
        <dbReference type="ARBA" id="ARBA00011991"/>
    </source>
</evidence>
<evidence type="ECO:0000256" key="9">
    <source>
        <dbReference type="ARBA" id="ARBA00047340"/>
    </source>
</evidence>
<dbReference type="NCBIfam" id="TIGR03160">
    <property type="entry name" value="cobT_DBIPRT"/>
    <property type="match status" value="1"/>
</dbReference>
<dbReference type="InterPro" id="IPR017846">
    <property type="entry name" value="Nict_dMeBzImd_PRibTrfase_bact"/>
</dbReference>
<sequence length="349" mass="37579">MGLLDETLNQIQPLDEEAMEKAAFRWKNLYTGMGDLGKMETMVTQFAGVTGEAMPAIPKCCTVIACSDHGVYAEGVSAYPQSTTVGMTKAYVETKGAAANAMAYYARSDMVVVDMGINADMSGVPNLLDRKIAWGTKNIAQGPAMTRLEAIRSIETGIEIADEKAREGYRVFTIGEMGISNTTSSACILGAFNHWNAIEVTGRGTNISDERLRHKIDVVQRAMDVNHPDPNDGLDVLSKVGGFEYGCMTGVILGAAANHALTIIDGFNTTASAFIAKALCPEVVHYLMASHLSLEQAHKKSLAALGLTEYIDLDFRLGEAIGAGIQTRMLDYALSVYRECAAKEEEVKA</sequence>
<reference evidence="11 12" key="1">
    <citation type="submission" date="2011-11" db="EMBL/GenBank/DDBJ databases">
        <title>The Genome Sequence of Dialister succinatiphilus YIT 11850.</title>
        <authorList>
            <consortium name="The Broad Institute Genome Sequencing Platform"/>
            <person name="Earl A."/>
            <person name="Ward D."/>
            <person name="Feldgarden M."/>
            <person name="Gevers D."/>
            <person name="Morotomi M."/>
            <person name="Young S.K."/>
            <person name="Zeng Q."/>
            <person name="Gargeya S."/>
            <person name="Fitzgerald M."/>
            <person name="Haas B."/>
            <person name="Abouelleil A."/>
            <person name="Alvarado L."/>
            <person name="Arachchi H.M."/>
            <person name="Berlin A."/>
            <person name="Brown A."/>
            <person name="Chapman S.B."/>
            <person name="Dunbar C."/>
            <person name="Gearin G."/>
            <person name="Goldberg J."/>
            <person name="Griggs A."/>
            <person name="Gujja S."/>
            <person name="Heiman D."/>
            <person name="Howarth C."/>
            <person name="Lui A."/>
            <person name="MacDonald P.J.P."/>
            <person name="Montmayeur A."/>
            <person name="Murphy C."/>
            <person name="Neiman D."/>
            <person name="Pearson M."/>
            <person name="Priest M."/>
            <person name="Roberts A."/>
            <person name="Saif S."/>
            <person name="Shea T."/>
            <person name="Sisk P."/>
            <person name="Stolte C."/>
            <person name="Sykes S."/>
            <person name="Wortman J."/>
            <person name="Nusbaum C."/>
            <person name="Birren B."/>
        </authorList>
    </citation>
    <scope>NUCLEOTIDE SEQUENCE [LARGE SCALE GENOMIC DNA]</scope>
    <source>
        <strain evidence="11 12">YIT 11850</strain>
    </source>
</reference>
<accession>H1CXB9</accession>
<evidence type="ECO:0000256" key="10">
    <source>
        <dbReference type="NCBIfam" id="TIGR03160"/>
    </source>
</evidence>
<dbReference type="PANTHER" id="PTHR43463:SF1">
    <property type="entry name" value="NICOTINATE-NUCLEOTIDE--DIMETHYLBENZIMIDAZOLE PHOSPHORIBOSYLTRANSFERASE"/>
    <property type="match status" value="1"/>
</dbReference>
<evidence type="ECO:0000313" key="12">
    <source>
        <dbReference type="Proteomes" id="UP000003277"/>
    </source>
</evidence>